<keyword evidence="3 6" id="KW-0812">Transmembrane</keyword>
<organism evidence="7 8">
    <name type="scientific">Heyndrickxia oleronia</name>
    <dbReference type="NCBI Taxonomy" id="38875"/>
    <lineage>
        <taxon>Bacteria</taxon>
        <taxon>Bacillati</taxon>
        <taxon>Bacillota</taxon>
        <taxon>Bacilli</taxon>
        <taxon>Bacillales</taxon>
        <taxon>Bacillaceae</taxon>
        <taxon>Heyndrickxia</taxon>
    </lineage>
</organism>
<reference evidence="7 8" key="1">
    <citation type="submission" date="2017-01" db="EMBL/GenBank/DDBJ databases">
        <title>Draft genome sequence of Bacillus oleronius.</title>
        <authorList>
            <person name="Allam M."/>
        </authorList>
    </citation>
    <scope>NUCLEOTIDE SEQUENCE [LARGE SCALE GENOMIC DNA]</scope>
    <source>
        <strain evidence="7 8">DSM 9356</strain>
    </source>
</reference>
<dbReference type="InterPro" id="IPR001851">
    <property type="entry name" value="ABC_transp_permease"/>
</dbReference>
<feature type="non-terminal residue" evidence="7">
    <location>
        <position position="228"/>
    </location>
</feature>
<dbReference type="PANTHER" id="PTHR30482:SF18">
    <property type="entry name" value="BRANCHED AMINO ACID TRANSPORT SYSTEM PERMEASE"/>
    <property type="match status" value="1"/>
</dbReference>
<dbReference type="GO" id="GO:0015658">
    <property type="term" value="F:branched-chain amino acid transmembrane transporter activity"/>
    <property type="evidence" value="ECO:0007669"/>
    <property type="project" value="InterPro"/>
</dbReference>
<accession>A0A8E2I3Q9</accession>
<feature type="transmembrane region" description="Helical" evidence="6">
    <location>
        <begin position="133"/>
        <end position="152"/>
    </location>
</feature>
<evidence type="ECO:0000256" key="1">
    <source>
        <dbReference type="ARBA" id="ARBA00004651"/>
    </source>
</evidence>
<evidence type="ECO:0000313" key="7">
    <source>
        <dbReference type="EMBL" id="OOP66179.1"/>
    </source>
</evidence>
<feature type="transmembrane region" description="Helical" evidence="6">
    <location>
        <begin position="45"/>
        <end position="65"/>
    </location>
</feature>
<keyword evidence="4 6" id="KW-1133">Transmembrane helix</keyword>
<dbReference type="InterPro" id="IPR043428">
    <property type="entry name" value="LivM-like"/>
</dbReference>
<keyword evidence="8" id="KW-1185">Reference proteome</keyword>
<proteinExistence type="predicted"/>
<dbReference type="EMBL" id="MTLA01000356">
    <property type="protein sequence ID" value="OOP66179.1"/>
    <property type="molecule type" value="Genomic_DNA"/>
</dbReference>
<evidence type="ECO:0000256" key="6">
    <source>
        <dbReference type="SAM" id="Phobius"/>
    </source>
</evidence>
<evidence type="ECO:0000256" key="3">
    <source>
        <dbReference type="ARBA" id="ARBA00022692"/>
    </source>
</evidence>
<feature type="transmembrane region" description="Helical" evidence="6">
    <location>
        <begin position="207"/>
        <end position="227"/>
    </location>
</feature>
<gene>
    <name evidence="7" type="ORF">BWZ43_22330</name>
</gene>
<evidence type="ECO:0000313" key="8">
    <source>
        <dbReference type="Proteomes" id="UP000189761"/>
    </source>
</evidence>
<dbReference type="Pfam" id="PF02653">
    <property type="entry name" value="BPD_transp_2"/>
    <property type="match status" value="1"/>
</dbReference>
<dbReference type="AlphaFoldDB" id="A0A8E2I3Q9"/>
<dbReference type="PANTHER" id="PTHR30482">
    <property type="entry name" value="HIGH-AFFINITY BRANCHED-CHAIN AMINO ACID TRANSPORT SYSTEM PERMEASE"/>
    <property type="match status" value="1"/>
</dbReference>
<keyword evidence="5 6" id="KW-0472">Membrane</keyword>
<evidence type="ECO:0000256" key="5">
    <source>
        <dbReference type="ARBA" id="ARBA00023136"/>
    </source>
</evidence>
<feature type="transmembrane region" description="Helical" evidence="6">
    <location>
        <begin position="158"/>
        <end position="177"/>
    </location>
</feature>
<name>A0A8E2I3Q9_9BACI</name>
<feature type="transmembrane region" description="Helical" evidence="6">
    <location>
        <begin position="77"/>
        <end position="98"/>
    </location>
</feature>
<dbReference type="CDD" id="cd06581">
    <property type="entry name" value="TM_PBP1_LivM_like"/>
    <property type="match status" value="1"/>
</dbReference>
<protein>
    <submittedName>
        <fullName evidence="7">Branched-chain amino acid ABC transporter permease</fullName>
    </submittedName>
</protein>
<dbReference type="Proteomes" id="UP000189761">
    <property type="component" value="Unassembled WGS sequence"/>
</dbReference>
<feature type="transmembrane region" description="Helical" evidence="6">
    <location>
        <begin position="12"/>
        <end position="39"/>
    </location>
</feature>
<keyword evidence="2" id="KW-1003">Cell membrane</keyword>
<sequence>MGNLLHYIKWIILVAVIIILPFISNSFFLSMMILIGLYALVGTGLTMLMGYAGQISLGHAAFYGIGAYSTAIITGTYGLPSVIGIIVGLIIAGIIAYIIGHPTLKLKENYLALATLGFGIIIFTFFKEFKGLTGGLNGFFGIPMFNVFGFLFDTDIKFYLLTWILVLLGIIFANNMIQSRVGRALRSIHGSEVAASSIGINIQKYKLQVFVLSAIYASIAGSLYAHYI</sequence>
<comment type="subcellular location">
    <subcellularLocation>
        <location evidence="1">Cell membrane</location>
        <topology evidence="1">Multi-pass membrane protein</topology>
    </subcellularLocation>
</comment>
<feature type="transmembrane region" description="Helical" evidence="6">
    <location>
        <begin position="110"/>
        <end position="126"/>
    </location>
</feature>
<evidence type="ECO:0000256" key="4">
    <source>
        <dbReference type="ARBA" id="ARBA00022989"/>
    </source>
</evidence>
<comment type="caution">
    <text evidence="7">The sequence shown here is derived from an EMBL/GenBank/DDBJ whole genome shotgun (WGS) entry which is preliminary data.</text>
</comment>
<evidence type="ECO:0000256" key="2">
    <source>
        <dbReference type="ARBA" id="ARBA00022475"/>
    </source>
</evidence>
<dbReference type="RefSeq" id="WP_139358221.1">
    <property type="nucleotide sequence ID" value="NZ_MTLA01000356.1"/>
</dbReference>
<dbReference type="GO" id="GO:0005886">
    <property type="term" value="C:plasma membrane"/>
    <property type="evidence" value="ECO:0007669"/>
    <property type="project" value="UniProtKB-SubCell"/>
</dbReference>